<sequence length="164" mass="18042">MVLRMARLTYDAGETSGNVPHQRSDFGNAHAYNGLWTSAKSTPCLPNNSDSSDTDSDSPLSPSDIFSTDDDLARAHSPHSLAGLQCRPCSRITSRRSVAPTISHESADESSQFVDCQTDQPVVSCPIWTPPALYRQLNRLPVENRLAIWRFPSVPSQSPLEEDE</sequence>
<dbReference type="EMBL" id="CAAALY010002518">
    <property type="protein sequence ID" value="VEL07816.1"/>
    <property type="molecule type" value="Genomic_DNA"/>
</dbReference>
<protein>
    <submittedName>
        <fullName evidence="2">Uncharacterized protein</fullName>
    </submittedName>
</protein>
<feature type="region of interest" description="Disordered" evidence="1">
    <location>
        <begin position="43"/>
        <end position="74"/>
    </location>
</feature>
<feature type="compositionally biased region" description="Low complexity" evidence="1">
    <location>
        <begin position="45"/>
        <end position="64"/>
    </location>
</feature>
<evidence type="ECO:0000313" key="2">
    <source>
        <dbReference type="EMBL" id="VEL07816.1"/>
    </source>
</evidence>
<accession>A0A3S4ZUZ6</accession>
<proteinExistence type="predicted"/>
<reference evidence="2" key="1">
    <citation type="submission" date="2018-11" db="EMBL/GenBank/DDBJ databases">
        <authorList>
            <consortium name="Pathogen Informatics"/>
        </authorList>
    </citation>
    <scope>NUCLEOTIDE SEQUENCE</scope>
</reference>
<dbReference type="Proteomes" id="UP000784294">
    <property type="component" value="Unassembled WGS sequence"/>
</dbReference>
<gene>
    <name evidence="2" type="ORF">PXEA_LOCUS1256</name>
</gene>
<keyword evidence="3" id="KW-1185">Reference proteome</keyword>
<name>A0A3S4ZUZ6_9PLAT</name>
<evidence type="ECO:0000256" key="1">
    <source>
        <dbReference type="SAM" id="MobiDB-lite"/>
    </source>
</evidence>
<organism evidence="2 3">
    <name type="scientific">Protopolystoma xenopodis</name>
    <dbReference type="NCBI Taxonomy" id="117903"/>
    <lineage>
        <taxon>Eukaryota</taxon>
        <taxon>Metazoa</taxon>
        <taxon>Spiralia</taxon>
        <taxon>Lophotrochozoa</taxon>
        <taxon>Platyhelminthes</taxon>
        <taxon>Monogenea</taxon>
        <taxon>Polyopisthocotylea</taxon>
        <taxon>Polystomatidea</taxon>
        <taxon>Polystomatidae</taxon>
        <taxon>Protopolystoma</taxon>
    </lineage>
</organism>
<dbReference type="AlphaFoldDB" id="A0A3S4ZUZ6"/>
<comment type="caution">
    <text evidence="2">The sequence shown here is derived from an EMBL/GenBank/DDBJ whole genome shotgun (WGS) entry which is preliminary data.</text>
</comment>
<evidence type="ECO:0000313" key="3">
    <source>
        <dbReference type="Proteomes" id="UP000784294"/>
    </source>
</evidence>